<dbReference type="AlphaFoldDB" id="A0A383R8R4"/>
<gene>
    <name evidence="1" type="ORF">PBLR_11605</name>
</gene>
<organism evidence="1 2">
    <name type="scientific">Paenibacillus alvei</name>
    <name type="common">Bacillus alvei</name>
    <dbReference type="NCBI Taxonomy" id="44250"/>
    <lineage>
        <taxon>Bacteria</taxon>
        <taxon>Bacillati</taxon>
        <taxon>Bacillota</taxon>
        <taxon>Bacilli</taxon>
        <taxon>Bacillales</taxon>
        <taxon>Paenibacillaceae</taxon>
        <taxon>Paenibacillus</taxon>
    </lineage>
</organism>
<protein>
    <submittedName>
        <fullName evidence="1">Uncharacterized protein</fullName>
    </submittedName>
</protein>
<dbReference type="Proteomes" id="UP000304148">
    <property type="component" value="Chromosome"/>
</dbReference>
<name>A0A383R8R4_PAEAL</name>
<dbReference type="RefSeq" id="WP_138185291.1">
    <property type="nucleotide sequence ID" value="NZ_LS992241.1"/>
</dbReference>
<accession>A0A383R8R4</accession>
<evidence type="ECO:0000313" key="2">
    <source>
        <dbReference type="Proteomes" id="UP000304148"/>
    </source>
</evidence>
<proteinExistence type="predicted"/>
<evidence type="ECO:0000313" key="1">
    <source>
        <dbReference type="EMBL" id="SYX83183.1"/>
    </source>
</evidence>
<reference evidence="2" key="1">
    <citation type="submission" date="2018-08" db="EMBL/GenBank/DDBJ databases">
        <authorList>
            <person name="Chevrot R."/>
        </authorList>
    </citation>
    <scope>NUCLEOTIDE SEQUENCE [LARGE SCALE GENOMIC DNA]</scope>
</reference>
<sequence length="77" mass="8954">MGYSNIFAEIVSIMHQDYAGYEEKQGWDNSISRLNQKTEIDPLHGKGIQPDIYIKWTPKHIEEDIDLQHALKLINKS</sequence>
<dbReference type="EMBL" id="LS992241">
    <property type="protein sequence ID" value="SYX83183.1"/>
    <property type="molecule type" value="Genomic_DNA"/>
</dbReference>